<proteinExistence type="predicted"/>
<gene>
    <name evidence="2" type="ORF">BE17_22010</name>
</gene>
<dbReference type="AlphaFoldDB" id="A0A150SAS7"/>
<evidence type="ECO:0000313" key="2">
    <source>
        <dbReference type="EMBL" id="KYF89535.1"/>
    </source>
</evidence>
<dbReference type="EMBL" id="JEMB01001214">
    <property type="protein sequence ID" value="KYF89535.1"/>
    <property type="molecule type" value="Genomic_DNA"/>
</dbReference>
<dbReference type="Proteomes" id="UP000075635">
    <property type="component" value="Unassembled WGS sequence"/>
</dbReference>
<reference evidence="2 3" key="1">
    <citation type="submission" date="2014-02" db="EMBL/GenBank/DDBJ databases">
        <title>The small core and large imbalanced accessory genome model reveals a collaborative survival strategy of Sorangium cellulosum strains in nature.</title>
        <authorList>
            <person name="Han K."/>
            <person name="Peng R."/>
            <person name="Blom J."/>
            <person name="Li Y.-Z."/>
        </authorList>
    </citation>
    <scope>NUCLEOTIDE SEQUENCE [LARGE SCALE GENOMIC DNA]</scope>
    <source>
        <strain evidence="2 3">So0011-07</strain>
    </source>
</reference>
<comment type="caution">
    <text evidence="2">The sequence shown here is derived from an EMBL/GenBank/DDBJ whole genome shotgun (WGS) entry which is preliminary data.</text>
</comment>
<evidence type="ECO:0000259" key="1">
    <source>
        <dbReference type="Pfam" id="PF21926"/>
    </source>
</evidence>
<dbReference type="InterPro" id="IPR016181">
    <property type="entry name" value="Acyl_CoA_acyltransferase"/>
</dbReference>
<dbReference type="Gene3D" id="3.40.630.30">
    <property type="match status" value="1"/>
</dbReference>
<feature type="domain" description="N-acyl amino acid synthase FeeM catalytic core" evidence="1">
    <location>
        <begin position="25"/>
        <end position="180"/>
    </location>
</feature>
<organism evidence="2 3">
    <name type="scientific">Sorangium cellulosum</name>
    <name type="common">Polyangium cellulosum</name>
    <dbReference type="NCBI Taxonomy" id="56"/>
    <lineage>
        <taxon>Bacteria</taxon>
        <taxon>Pseudomonadati</taxon>
        <taxon>Myxococcota</taxon>
        <taxon>Polyangia</taxon>
        <taxon>Polyangiales</taxon>
        <taxon>Polyangiaceae</taxon>
        <taxon>Sorangium</taxon>
    </lineage>
</organism>
<accession>A0A150SAS7</accession>
<name>A0A150SAS7_SORCE</name>
<dbReference type="InterPro" id="IPR054597">
    <property type="entry name" value="FeeM_cat"/>
</dbReference>
<dbReference type="SUPFAM" id="SSF55729">
    <property type="entry name" value="Acyl-CoA N-acyltransferases (Nat)"/>
    <property type="match status" value="1"/>
</dbReference>
<protein>
    <recommendedName>
        <fullName evidence="1">N-acyl amino acid synthase FeeM catalytic core domain-containing protein</fullName>
    </recommendedName>
</protein>
<evidence type="ECO:0000313" key="3">
    <source>
        <dbReference type="Proteomes" id="UP000075635"/>
    </source>
</evidence>
<sequence>MNSARLTGKEITVREINTEAGMRDVITLRDRVYVDDQGRLNSVDDTKETFDKYDQYGTYFVAYSDATPIGAVKIIRDSELGLPCESTAKLTVNLNDYRAKGARLVEFGHLVSAPEVRSQGVGMQLMRHGLIFSITTLKATHILGDFFADANGNFQHFYTQTGFEPICEPYQDVRFAGSPLSVVGMVAIETAFKLWREGSESQRKLLQFFFAELDTRRASPPTLSADAR</sequence>
<dbReference type="Pfam" id="PF21926">
    <property type="entry name" value="FeeM"/>
    <property type="match status" value="1"/>
</dbReference>